<dbReference type="PIRSF" id="PIRSF001589">
    <property type="entry name" value="Asn_synthetase_glu-h"/>
    <property type="match status" value="1"/>
</dbReference>
<keyword evidence="4 10" id="KW-0547">Nucleotide-binding</keyword>
<protein>
    <recommendedName>
        <fullName evidence="3">asparagine synthase (glutamine-hydrolyzing)</fullName>
        <ecNumber evidence="3">6.3.5.4</ecNumber>
    </recommendedName>
</protein>
<evidence type="ECO:0000256" key="3">
    <source>
        <dbReference type="ARBA" id="ARBA00012737"/>
    </source>
</evidence>
<keyword evidence="7 9" id="KW-0315">Glutamine amidotransferase</keyword>
<dbReference type="InterPro" id="IPR051786">
    <property type="entry name" value="ASN_synthetase/amidase"/>
</dbReference>
<feature type="active site" description="For GATase activity" evidence="9">
    <location>
        <position position="2"/>
    </location>
</feature>
<feature type="domain" description="Glutamine amidotransferase type-2" evidence="12">
    <location>
        <begin position="2"/>
        <end position="226"/>
    </location>
</feature>
<dbReference type="GO" id="GO:0005829">
    <property type="term" value="C:cytosol"/>
    <property type="evidence" value="ECO:0007669"/>
    <property type="project" value="TreeGrafter"/>
</dbReference>
<evidence type="ECO:0000256" key="8">
    <source>
        <dbReference type="ARBA" id="ARBA00048741"/>
    </source>
</evidence>
<dbReference type="Gene3D" id="3.60.20.10">
    <property type="entry name" value="Glutamine Phosphoribosylpyrophosphate, subunit 1, domain 1"/>
    <property type="match status" value="1"/>
</dbReference>
<evidence type="ECO:0000259" key="12">
    <source>
        <dbReference type="PROSITE" id="PS51278"/>
    </source>
</evidence>
<dbReference type="Pfam" id="PF13537">
    <property type="entry name" value="GATase_7"/>
    <property type="match status" value="1"/>
</dbReference>
<dbReference type="SUPFAM" id="SSF56235">
    <property type="entry name" value="N-terminal nucleophile aminohydrolases (Ntn hydrolases)"/>
    <property type="match status" value="1"/>
</dbReference>
<dbReference type="InterPro" id="IPR017932">
    <property type="entry name" value="GATase_2_dom"/>
</dbReference>
<evidence type="ECO:0000256" key="6">
    <source>
        <dbReference type="ARBA" id="ARBA00022888"/>
    </source>
</evidence>
<feature type="site" description="Important for beta-aspartyl-AMP intermediate formation" evidence="11">
    <location>
        <position position="381"/>
    </location>
</feature>
<keyword evidence="6 9" id="KW-0061">Asparagine biosynthesis</keyword>
<keyword evidence="9" id="KW-0028">Amino-acid biosynthesis</keyword>
<dbReference type="Proteomes" id="UP000236047">
    <property type="component" value="Unassembled WGS sequence"/>
</dbReference>
<feature type="binding site" evidence="10">
    <location>
        <position position="113"/>
    </location>
    <ligand>
        <name>L-glutamine</name>
        <dbReference type="ChEBI" id="CHEBI:58359"/>
    </ligand>
</feature>
<feature type="binding site" evidence="10">
    <location>
        <position position="274"/>
    </location>
    <ligand>
        <name>ATP</name>
        <dbReference type="ChEBI" id="CHEBI:30616"/>
    </ligand>
</feature>
<dbReference type="InterPro" id="IPR006426">
    <property type="entry name" value="Asn_synth_AEB"/>
</dbReference>
<evidence type="ECO:0000256" key="2">
    <source>
        <dbReference type="ARBA" id="ARBA00005752"/>
    </source>
</evidence>
<keyword evidence="14" id="KW-1185">Reference proteome</keyword>
<dbReference type="InterPro" id="IPR029055">
    <property type="entry name" value="Ntn_hydrolases_N"/>
</dbReference>
<feature type="binding site" evidence="10">
    <location>
        <position position="301"/>
    </location>
    <ligand>
        <name>ATP</name>
        <dbReference type="ChEBI" id="CHEBI:30616"/>
    </ligand>
</feature>
<dbReference type="CDD" id="cd00712">
    <property type="entry name" value="AsnB"/>
    <property type="match status" value="1"/>
</dbReference>
<dbReference type="CDD" id="cd01991">
    <property type="entry name" value="Asn_synthase_B_C"/>
    <property type="match status" value="1"/>
</dbReference>
<dbReference type="InterPro" id="IPR033738">
    <property type="entry name" value="AsnB_N"/>
</dbReference>
<dbReference type="EMBL" id="LJSN01000003">
    <property type="protein sequence ID" value="PNE37756.1"/>
    <property type="molecule type" value="Genomic_DNA"/>
</dbReference>
<evidence type="ECO:0000256" key="7">
    <source>
        <dbReference type="ARBA" id="ARBA00022962"/>
    </source>
</evidence>
<comment type="pathway">
    <text evidence="1">Amino-acid biosynthesis; L-asparagine biosynthesis; L-asparagine from L-aspartate (L-Gln route): step 1/1.</text>
</comment>
<comment type="similarity">
    <text evidence="2">Belongs to the asparagine synthetase family.</text>
</comment>
<dbReference type="NCBIfam" id="TIGR01536">
    <property type="entry name" value="asn_synth_AEB"/>
    <property type="match status" value="1"/>
</dbReference>
<evidence type="ECO:0000256" key="10">
    <source>
        <dbReference type="PIRSR" id="PIRSR001589-2"/>
    </source>
</evidence>
<evidence type="ECO:0000256" key="5">
    <source>
        <dbReference type="ARBA" id="ARBA00022840"/>
    </source>
</evidence>
<sequence>MCGITGWVDHHRFPPAQAVQDTGRDLEAERLLSAMTATMACRGPDDSGTLLQGPVALGHRRLAVIDLEGSVQPMTRGSDGREFSLVYSGELYNYRELRGELATHGHRFRTTGDTEVVLAAWQEWGPAAAERFNGMYAFAVWDARARELWLVRDRLGIKPLYFLPLPGGVAFGSEPKALLAHPAATPRVDGEGLAQLLLPLLKVPGRTPYAALRELPPGHLLHVRADGSHRQRRYWAARPEEHGDDPAKSAAHVRELLEDIVARQLIADVPVCTLLSGGLDSSALTALAVDRAGDRIRSFSVSFTGSSTPTEDGPYVRQAAAHLHTDHREIVLPGERLADPAVRRDSVLARDLPNGIGDLDLSLHQLFAAVGERATVALSGESADEVFGGYRWFHHPDAVGADTFPWLADTPAHGRLHQRILALFRKDLRERLAVDDYVADQYRTALAEVPHTPAGDPVERRMREISHVALTRFLPTLLDRKDRLSMAVGLEVRVPFCDHRLVEYVQGLSWRNRTHDGREKSTLRAAVRDLLPDSVLHRPKVPYPSTPDPRYAQALREQLATRLADPHCRLPELFDERALHAAVTASERGSLISNLGAELALNFDVWLRTYNPELP</sequence>
<dbReference type="PANTHER" id="PTHR43284">
    <property type="entry name" value="ASPARAGINE SYNTHETASE (GLUTAMINE-HYDROLYZING)"/>
    <property type="match status" value="1"/>
</dbReference>
<evidence type="ECO:0000256" key="11">
    <source>
        <dbReference type="PIRSR" id="PIRSR001589-3"/>
    </source>
</evidence>
<evidence type="ECO:0000256" key="9">
    <source>
        <dbReference type="PIRSR" id="PIRSR001589-1"/>
    </source>
</evidence>
<evidence type="ECO:0000256" key="1">
    <source>
        <dbReference type="ARBA" id="ARBA00005187"/>
    </source>
</evidence>
<dbReference type="GO" id="GO:0006529">
    <property type="term" value="P:asparagine biosynthetic process"/>
    <property type="evidence" value="ECO:0007669"/>
    <property type="project" value="UniProtKB-KW"/>
</dbReference>
<dbReference type="EC" id="6.3.5.4" evidence="3"/>
<evidence type="ECO:0000256" key="4">
    <source>
        <dbReference type="ARBA" id="ARBA00022741"/>
    </source>
</evidence>
<dbReference type="RefSeq" id="WP_102925350.1">
    <property type="nucleotide sequence ID" value="NZ_LJSN01000003.1"/>
</dbReference>
<name>A0A2N8P9T3_STRNR</name>
<feature type="binding site" evidence="10">
    <location>
        <begin position="379"/>
        <end position="380"/>
    </location>
    <ligand>
        <name>ATP</name>
        <dbReference type="ChEBI" id="CHEBI:30616"/>
    </ligand>
</feature>
<dbReference type="GO" id="GO:0005524">
    <property type="term" value="F:ATP binding"/>
    <property type="evidence" value="ECO:0007669"/>
    <property type="project" value="UniProtKB-KW"/>
</dbReference>
<dbReference type="Gene3D" id="3.40.50.620">
    <property type="entry name" value="HUPs"/>
    <property type="match status" value="1"/>
</dbReference>
<comment type="catalytic activity">
    <reaction evidence="8">
        <text>L-aspartate + L-glutamine + ATP + H2O = L-asparagine + L-glutamate + AMP + diphosphate + H(+)</text>
        <dbReference type="Rhea" id="RHEA:12228"/>
        <dbReference type="ChEBI" id="CHEBI:15377"/>
        <dbReference type="ChEBI" id="CHEBI:15378"/>
        <dbReference type="ChEBI" id="CHEBI:29985"/>
        <dbReference type="ChEBI" id="CHEBI:29991"/>
        <dbReference type="ChEBI" id="CHEBI:30616"/>
        <dbReference type="ChEBI" id="CHEBI:33019"/>
        <dbReference type="ChEBI" id="CHEBI:58048"/>
        <dbReference type="ChEBI" id="CHEBI:58359"/>
        <dbReference type="ChEBI" id="CHEBI:456215"/>
        <dbReference type="EC" id="6.3.5.4"/>
    </reaction>
</comment>
<dbReference type="InterPro" id="IPR014729">
    <property type="entry name" value="Rossmann-like_a/b/a_fold"/>
</dbReference>
<gene>
    <name evidence="13" type="ORF">AOB60_26310</name>
</gene>
<organism evidence="13 14">
    <name type="scientific">Streptomyces noursei</name>
    <name type="common">Streptomyces albulus</name>
    <dbReference type="NCBI Taxonomy" id="1971"/>
    <lineage>
        <taxon>Bacteria</taxon>
        <taxon>Bacillati</taxon>
        <taxon>Actinomycetota</taxon>
        <taxon>Actinomycetes</taxon>
        <taxon>Kitasatosporales</taxon>
        <taxon>Streptomycetaceae</taxon>
        <taxon>Streptomyces</taxon>
    </lineage>
</organism>
<dbReference type="PANTHER" id="PTHR43284:SF1">
    <property type="entry name" value="ASPARAGINE SYNTHETASE"/>
    <property type="match status" value="1"/>
</dbReference>
<accession>A0A2N8P9T3</accession>
<reference evidence="14" key="1">
    <citation type="submission" date="2015-09" db="EMBL/GenBank/DDBJ databases">
        <authorList>
            <person name="Graham D.E."/>
            <person name="Mahan K.M."/>
            <person name="Klingeman D.M."/>
            <person name="Fida T."/>
            <person name="Giannone R.J."/>
            <person name="Hettich R.L."/>
            <person name="Parry R.J."/>
            <person name="Spain J.C."/>
        </authorList>
    </citation>
    <scope>NUCLEOTIDE SEQUENCE [LARGE SCALE GENOMIC DNA]</scope>
    <source>
        <strain evidence="14">JCM 4701</strain>
    </source>
</reference>
<evidence type="ECO:0000313" key="14">
    <source>
        <dbReference type="Proteomes" id="UP000236047"/>
    </source>
</evidence>
<dbReference type="SUPFAM" id="SSF52402">
    <property type="entry name" value="Adenine nucleotide alpha hydrolases-like"/>
    <property type="match status" value="1"/>
</dbReference>
<comment type="caution">
    <text evidence="13">The sequence shown here is derived from an EMBL/GenBank/DDBJ whole genome shotgun (WGS) entry which is preliminary data.</text>
</comment>
<dbReference type="Pfam" id="PF00733">
    <property type="entry name" value="Asn_synthase"/>
    <property type="match status" value="1"/>
</dbReference>
<dbReference type="GO" id="GO:0004066">
    <property type="term" value="F:asparagine synthase (glutamine-hydrolyzing) activity"/>
    <property type="evidence" value="ECO:0007669"/>
    <property type="project" value="UniProtKB-EC"/>
</dbReference>
<dbReference type="InterPro" id="IPR001962">
    <property type="entry name" value="Asn_synthase"/>
</dbReference>
<evidence type="ECO:0000313" key="13">
    <source>
        <dbReference type="EMBL" id="PNE37756.1"/>
    </source>
</evidence>
<keyword evidence="5 10" id="KW-0067">ATP-binding</keyword>
<proteinExistence type="inferred from homology"/>
<dbReference type="PROSITE" id="PS51278">
    <property type="entry name" value="GATASE_TYPE_2"/>
    <property type="match status" value="1"/>
</dbReference>
<dbReference type="AlphaFoldDB" id="A0A2N8P9T3"/>